<sequence>MVRIGACPTCARGVTRTVGTGDMWAPRANGWRRNVQACPIRCISSLVHSVWPPISQRHVIWSKSGLVSANEM</sequence>
<gene>
    <name evidence="1" type="ORF">TorRG33x02_277930</name>
</gene>
<protein>
    <submittedName>
        <fullName evidence="1">Uncharacterized protein</fullName>
    </submittedName>
</protein>
<reference evidence="2" key="1">
    <citation type="submission" date="2016-06" db="EMBL/GenBank/DDBJ databases">
        <title>Parallel loss of symbiosis genes in relatives of nitrogen-fixing non-legume Parasponia.</title>
        <authorList>
            <person name="Van Velzen R."/>
            <person name="Holmer R."/>
            <person name="Bu F."/>
            <person name="Rutten L."/>
            <person name="Van Zeijl A."/>
            <person name="Liu W."/>
            <person name="Santuari L."/>
            <person name="Cao Q."/>
            <person name="Sharma T."/>
            <person name="Shen D."/>
            <person name="Roswanjaya Y."/>
            <person name="Wardhani T."/>
            <person name="Kalhor M.S."/>
            <person name="Jansen J."/>
            <person name="Van den Hoogen J."/>
            <person name="Gungor B."/>
            <person name="Hartog M."/>
            <person name="Hontelez J."/>
            <person name="Verver J."/>
            <person name="Yang W.-C."/>
            <person name="Schijlen E."/>
            <person name="Repin R."/>
            <person name="Schilthuizen M."/>
            <person name="Schranz E."/>
            <person name="Heidstra R."/>
            <person name="Miyata K."/>
            <person name="Fedorova E."/>
            <person name="Kohlen W."/>
            <person name="Bisseling T."/>
            <person name="Smit S."/>
            <person name="Geurts R."/>
        </authorList>
    </citation>
    <scope>NUCLEOTIDE SEQUENCE [LARGE SCALE GENOMIC DNA]</scope>
    <source>
        <strain evidence="2">cv. RG33-2</strain>
    </source>
</reference>
<dbReference type="InParanoid" id="A0A2P5CP10"/>
<dbReference type="Proteomes" id="UP000237000">
    <property type="component" value="Unassembled WGS sequence"/>
</dbReference>
<evidence type="ECO:0000313" key="1">
    <source>
        <dbReference type="EMBL" id="PON62777.1"/>
    </source>
</evidence>
<name>A0A2P5CP10_TREOI</name>
<comment type="caution">
    <text evidence="1">The sequence shown here is derived from an EMBL/GenBank/DDBJ whole genome shotgun (WGS) entry which is preliminary data.</text>
</comment>
<keyword evidence="2" id="KW-1185">Reference proteome</keyword>
<dbReference type="EMBL" id="JXTC01000343">
    <property type="protein sequence ID" value="PON62777.1"/>
    <property type="molecule type" value="Genomic_DNA"/>
</dbReference>
<accession>A0A2P5CP10</accession>
<dbReference type="AlphaFoldDB" id="A0A2P5CP10"/>
<proteinExistence type="predicted"/>
<evidence type="ECO:0000313" key="2">
    <source>
        <dbReference type="Proteomes" id="UP000237000"/>
    </source>
</evidence>
<organism evidence="1 2">
    <name type="scientific">Trema orientale</name>
    <name type="common">Charcoal tree</name>
    <name type="synonym">Celtis orientalis</name>
    <dbReference type="NCBI Taxonomy" id="63057"/>
    <lineage>
        <taxon>Eukaryota</taxon>
        <taxon>Viridiplantae</taxon>
        <taxon>Streptophyta</taxon>
        <taxon>Embryophyta</taxon>
        <taxon>Tracheophyta</taxon>
        <taxon>Spermatophyta</taxon>
        <taxon>Magnoliopsida</taxon>
        <taxon>eudicotyledons</taxon>
        <taxon>Gunneridae</taxon>
        <taxon>Pentapetalae</taxon>
        <taxon>rosids</taxon>
        <taxon>fabids</taxon>
        <taxon>Rosales</taxon>
        <taxon>Cannabaceae</taxon>
        <taxon>Trema</taxon>
    </lineage>
</organism>